<dbReference type="CDD" id="cd05333">
    <property type="entry name" value="BKR_SDR_c"/>
    <property type="match status" value="1"/>
</dbReference>
<dbReference type="InterPro" id="IPR002347">
    <property type="entry name" value="SDR_fam"/>
</dbReference>
<evidence type="ECO:0000256" key="3">
    <source>
        <dbReference type="PIRSR" id="PIRSR611284-1"/>
    </source>
</evidence>
<dbReference type="GO" id="GO:0004316">
    <property type="term" value="F:3-oxoacyl-[acyl-carrier-protein] reductase (NADPH) activity"/>
    <property type="evidence" value="ECO:0007669"/>
    <property type="project" value="UniProtKB-UniRule"/>
</dbReference>
<dbReference type="PRINTS" id="PR00081">
    <property type="entry name" value="GDHRDH"/>
</dbReference>
<dbReference type="FunFam" id="3.40.50.720:FF:000173">
    <property type="entry name" value="3-oxoacyl-[acyl-carrier protein] reductase"/>
    <property type="match status" value="1"/>
</dbReference>
<dbReference type="NCBIfam" id="NF009466">
    <property type="entry name" value="PRK12826.1-2"/>
    <property type="match status" value="1"/>
</dbReference>
<keyword evidence="8" id="KW-1185">Reference proteome</keyword>
<evidence type="ECO:0000256" key="1">
    <source>
        <dbReference type="ARBA" id="ARBA00006484"/>
    </source>
</evidence>
<keyword evidence="5" id="KW-0444">Lipid biosynthesis</keyword>
<dbReference type="STRING" id="159291.SAMN05920897_11421"/>
<comment type="catalytic activity">
    <reaction evidence="5">
        <text>a (3R)-hydroxyacyl-[ACP] + NADP(+) = a 3-oxoacyl-[ACP] + NADPH + H(+)</text>
        <dbReference type="Rhea" id="RHEA:17397"/>
        <dbReference type="Rhea" id="RHEA-COMP:9916"/>
        <dbReference type="Rhea" id="RHEA-COMP:9945"/>
        <dbReference type="ChEBI" id="CHEBI:15378"/>
        <dbReference type="ChEBI" id="CHEBI:57783"/>
        <dbReference type="ChEBI" id="CHEBI:58349"/>
        <dbReference type="ChEBI" id="CHEBI:78776"/>
        <dbReference type="ChEBI" id="CHEBI:78827"/>
        <dbReference type="EC" id="1.1.1.100"/>
    </reaction>
</comment>
<feature type="binding site" evidence="4">
    <location>
        <position position="190"/>
    </location>
    <ligand>
        <name>NADP(+)</name>
        <dbReference type="ChEBI" id="CHEBI:58349"/>
    </ligand>
</feature>
<dbReference type="NCBIfam" id="TIGR01830">
    <property type="entry name" value="3oxo_ACP_reduc"/>
    <property type="match status" value="1"/>
</dbReference>
<keyword evidence="5" id="KW-0275">Fatty acid biosynthesis</keyword>
<keyword evidence="5" id="KW-0276">Fatty acid metabolism</keyword>
<protein>
    <recommendedName>
        <fullName evidence="5">3-oxoacyl-[acyl-carrier-protein] reductase</fullName>
        <ecNumber evidence="5">1.1.1.100</ecNumber>
    </recommendedName>
</protein>
<dbReference type="UniPathway" id="UPA00094"/>
<evidence type="ECO:0000256" key="2">
    <source>
        <dbReference type="ARBA" id="ARBA00023002"/>
    </source>
</evidence>
<dbReference type="EMBL" id="FTMS01000014">
    <property type="protein sequence ID" value="SIQ74188.1"/>
    <property type="molecule type" value="Genomic_DNA"/>
</dbReference>
<comment type="similarity">
    <text evidence="1 5">Belongs to the short-chain dehydrogenases/reductases (SDR) family.</text>
</comment>
<dbReference type="AlphaFoldDB" id="A0A1N6V8U7"/>
<dbReference type="PANTHER" id="PTHR42879:SF2">
    <property type="entry name" value="3-OXOACYL-[ACYL-CARRIER-PROTEIN] REDUCTASE FABG"/>
    <property type="match status" value="1"/>
</dbReference>
<feature type="binding site" evidence="4">
    <location>
        <begin position="157"/>
        <end position="161"/>
    </location>
    <ligand>
        <name>NADP(+)</name>
        <dbReference type="ChEBI" id="CHEBI:58349"/>
    </ligand>
</feature>
<reference evidence="7 8" key="1">
    <citation type="submission" date="2017-01" db="EMBL/GenBank/DDBJ databases">
        <authorList>
            <person name="Mah S.A."/>
            <person name="Swanson W.J."/>
            <person name="Moy G.W."/>
            <person name="Vacquier V.D."/>
        </authorList>
    </citation>
    <scope>NUCLEOTIDE SEQUENCE [LARGE SCALE GENOMIC DNA]</scope>
    <source>
        <strain evidence="7 8">ASpG1</strain>
    </source>
</reference>
<accession>A0A1N6V8U7</accession>
<dbReference type="SMART" id="SM00822">
    <property type="entry name" value="PKS_KR"/>
    <property type="match status" value="1"/>
</dbReference>
<evidence type="ECO:0000256" key="4">
    <source>
        <dbReference type="PIRSR" id="PIRSR611284-2"/>
    </source>
</evidence>
<dbReference type="PANTHER" id="PTHR42879">
    <property type="entry name" value="3-OXOACYL-(ACYL-CARRIER-PROTEIN) REDUCTASE"/>
    <property type="match status" value="1"/>
</dbReference>
<dbReference type="Proteomes" id="UP000186400">
    <property type="component" value="Unassembled WGS sequence"/>
</dbReference>
<dbReference type="PRINTS" id="PR00080">
    <property type="entry name" value="SDRFAMILY"/>
</dbReference>
<comment type="pathway">
    <text evidence="5">Lipid metabolism; fatty acid biosynthesis.</text>
</comment>
<dbReference type="GO" id="GO:0051287">
    <property type="term" value="F:NAD binding"/>
    <property type="evidence" value="ECO:0007669"/>
    <property type="project" value="UniProtKB-UniRule"/>
</dbReference>
<keyword evidence="2 5" id="KW-0560">Oxidoreductase</keyword>
<evidence type="ECO:0000259" key="6">
    <source>
        <dbReference type="SMART" id="SM00822"/>
    </source>
</evidence>
<comment type="function">
    <text evidence="5">Catalyzes the NADPH-dependent reduction of beta-ketoacyl-ACP substrates to beta-hydroxyacyl-ACP products, the first reductive step in the elongation cycle of fatty acid biosynthesis.</text>
</comment>
<evidence type="ECO:0000313" key="7">
    <source>
        <dbReference type="EMBL" id="SIQ74188.1"/>
    </source>
</evidence>
<keyword evidence="4 5" id="KW-0521">NADP</keyword>
<dbReference type="EC" id="1.1.1.100" evidence="5"/>
<dbReference type="Pfam" id="PF13561">
    <property type="entry name" value="adh_short_C2"/>
    <property type="match status" value="1"/>
</dbReference>
<dbReference type="Gene3D" id="3.40.50.720">
    <property type="entry name" value="NAD(P)-binding Rossmann-like Domain"/>
    <property type="match status" value="1"/>
</dbReference>
<keyword evidence="5" id="KW-0443">Lipid metabolism</keyword>
<dbReference type="SUPFAM" id="SSF51735">
    <property type="entry name" value="NAD(P)-binding Rossmann-fold domains"/>
    <property type="match status" value="1"/>
</dbReference>
<organism evidence="7 8">
    <name type="scientific">Alkalispirochaeta americana</name>
    <dbReference type="NCBI Taxonomy" id="159291"/>
    <lineage>
        <taxon>Bacteria</taxon>
        <taxon>Pseudomonadati</taxon>
        <taxon>Spirochaetota</taxon>
        <taxon>Spirochaetia</taxon>
        <taxon>Spirochaetales</taxon>
        <taxon>Spirochaetaceae</taxon>
        <taxon>Alkalispirochaeta</taxon>
    </lineage>
</organism>
<feature type="binding site" evidence="4">
    <location>
        <position position="92"/>
    </location>
    <ligand>
        <name>NADP(+)</name>
        <dbReference type="ChEBI" id="CHEBI:58349"/>
    </ligand>
</feature>
<feature type="active site" description="Proton acceptor" evidence="3">
    <location>
        <position position="157"/>
    </location>
</feature>
<dbReference type="GO" id="GO:0006633">
    <property type="term" value="P:fatty acid biosynthetic process"/>
    <property type="evidence" value="ECO:0007669"/>
    <property type="project" value="UniProtKB-UniPathway"/>
</dbReference>
<dbReference type="InterPro" id="IPR057326">
    <property type="entry name" value="KR_dom"/>
</dbReference>
<dbReference type="InterPro" id="IPR011284">
    <property type="entry name" value="3oxo_ACP_reduc"/>
</dbReference>
<name>A0A1N6V8U7_9SPIO</name>
<gene>
    <name evidence="7" type="ORF">SAMN05920897_11421</name>
</gene>
<dbReference type="InterPro" id="IPR020904">
    <property type="entry name" value="Sc_DH/Rdtase_CS"/>
</dbReference>
<feature type="domain" description="Ketoreductase" evidence="6">
    <location>
        <begin position="10"/>
        <end position="193"/>
    </location>
</feature>
<sequence>MLDKALLQGKVAVVTGGSRGIGRAIVEQFLLNGAVVHYFSRTEGGSLEYFRNQVPGADVTHHEVDVSNEEALQAAFEEIFTLREGIDILVNNAGITRDGLIMRMSLEDWETVQTINLTSAFLASRAVARHMIKRRSGSIINITSVVGKIGNAGQANYAASKAGLIGFTKSLARETASRGVRVNAVAPGFIATEMTEKLSPQQQEQLTEQIPLGRIGEAGDVAGACLFLASDMASYITGEILTVGGGLAM</sequence>
<dbReference type="InterPro" id="IPR036291">
    <property type="entry name" value="NAD(P)-bd_dom_sf"/>
</dbReference>
<dbReference type="InterPro" id="IPR050259">
    <property type="entry name" value="SDR"/>
</dbReference>
<evidence type="ECO:0000313" key="8">
    <source>
        <dbReference type="Proteomes" id="UP000186400"/>
    </source>
</evidence>
<feature type="binding site" evidence="4">
    <location>
        <begin position="16"/>
        <end position="19"/>
    </location>
    <ligand>
        <name>NADP(+)</name>
        <dbReference type="ChEBI" id="CHEBI:58349"/>
    </ligand>
</feature>
<dbReference type="NCBIfam" id="NF005559">
    <property type="entry name" value="PRK07231.1"/>
    <property type="match status" value="1"/>
</dbReference>
<evidence type="ECO:0000256" key="5">
    <source>
        <dbReference type="RuleBase" id="RU366074"/>
    </source>
</evidence>
<dbReference type="PROSITE" id="PS00061">
    <property type="entry name" value="ADH_SHORT"/>
    <property type="match status" value="1"/>
</dbReference>
<proteinExistence type="inferred from homology"/>
<comment type="subunit">
    <text evidence="5">Homotetramer.</text>
</comment>